<dbReference type="PANTHER" id="PTHR11695:SF648">
    <property type="entry name" value="ZINC-BINDING OXIDOREDUCTASE"/>
    <property type="match status" value="1"/>
</dbReference>
<comment type="caution">
    <text evidence="1">The sequence shown here is derived from an EMBL/GenBank/DDBJ whole genome shotgun (WGS) entry which is preliminary data.</text>
</comment>
<accession>A0A9N9JBA5</accession>
<name>A0A9N9JBA5_9GLOM</name>
<dbReference type="PANTHER" id="PTHR11695">
    <property type="entry name" value="ALCOHOL DEHYDROGENASE RELATED"/>
    <property type="match status" value="1"/>
</dbReference>
<dbReference type="SUPFAM" id="SSF51735">
    <property type="entry name" value="NAD(P)-binding Rossmann-fold domains"/>
    <property type="match status" value="1"/>
</dbReference>
<dbReference type="EMBL" id="CAJVPS010052835">
    <property type="protein sequence ID" value="CAG8771627.1"/>
    <property type="molecule type" value="Genomic_DNA"/>
</dbReference>
<dbReference type="AlphaFoldDB" id="A0A9N9JBA5"/>
<dbReference type="Gene3D" id="3.40.50.720">
    <property type="entry name" value="NAD(P)-binding Rossmann-like Domain"/>
    <property type="match status" value="1"/>
</dbReference>
<reference evidence="1" key="1">
    <citation type="submission" date="2021-06" db="EMBL/GenBank/DDBJ databases">
        <authorList>
            <person name="Kallberg Y."/>
            <person name="Tangrot J."/>
            <person name="Rosling A."/>
        </authorList>
    </citation>
    <scope>NUCLEOTIDE SEQUENCE</scope>
    <source>
        <strain evidence="1">FL130A</strain>
    </source>
</reference>
<protein>
    <submittedName>
        <fullName evidence="1">8692_t:CDS:1</fullName>
    </submittedName>
</protein>
<dbReference type="Gene3D" id="3.90.180.10">
    <property type="entry name" value="Medium-chain alcohol dehydrogenases, catalytic domain"/>
    <property type="match status" value="1"/>
</dbReference>
<dbReference type="InterPro" id="IPR036291">
    <property type="entry name" value="NAD(P)-bd_dom_sf"/>
</dbReference>
<dbReference type="Proteomes" id="UP000789508">
    <property type="component" value="Unassembled WGS sequence"/>
</dbReference>
<organism evidence="1 2">
    <name type="scientific">Ambispora leptoticha</name>
    <dbReference type="NCBI Taxonomy" id="144679"/>
    <lineage>
        <taxon>Eukaryota</taxon>
        <taxon>Fungi</taxon>
        <taxon>Fungi incertae sedis</taxon>
        <taxon>Mucoromycota</taxon>
        <taxon>Glomeromycotina</taxon>
        <taxon>Glomeromycetes</taxon>
        <taxon>Archaeosporales</taxon>
        <taxon>Ambisporaceae</taxon>
        <taxon>Ambispora</taxon>
    </lineage>
</organism>
<evidence type="ECO:0000313" key="2">
    <source>
        <dbReference type="Proteomes" id="UP000789508"/>
    </source>
</evidence>
<dbReference type="Pfam" id="PF13602">
    <property type="entry name" value="ADH_zinc_N_2"/>
    <property type="match status" value="1"/>
</dbReference>
<feature type="non-terminal residue" evidence="1">
    <location>
        <position position="1"/>
    </location>
</feature>
<dbReference type="InterPro" id="IPR050700">
    <property type="entry name" value="YIM1/Zinc_Alcohol_DH_Fams"/>
</dbReference>
<sequence length="186" mass="20210">ILIIGASGGIGHYAIQIGKKICHAHVTAINSSKNAEFVKSLGADRVIDYNTTPDFTQALLQEKEQESFDVVLDCVGGDEYYQKSIPLLKKSGVFSTAVGPSGLDGYMGYGTILSVIGRVLYNKLLGKRSYHMAFASSHSKFPEFAGYFERNQVVTKIGSKFELKDGAKAHELSESRRAVGKIILTA</sequence>
<proteinExistence type="predicted"/>
<evidence type="ECO:0000313" key="1">
    <source>
        <dbReference type="EMBL" id="CAG8771627.1"/>
    </source>
</evidence>
<gene>
    <name evidence="1" type="ORF">ALEPTO_LOCUS14171</name>
</gene>
<keyword evidence="2" id="KW-1185">Reference proteome</keyword>
<dbReference type="OrthoDB" id="9992527at2759"/>